<name>A0A167V7J2_9EURO</name>
<dbReference type="InterPro" id="IPR011990">
    <property type="entry name" value="TPR-like_helical_dom_sf"/>
</dbReference>
<dbReference type="InterPro" id="IPR002885">
    <property type="entry name" value="PPR_rpt"/>
</dbReference>
<sequence>MLAGGHRCLGSNVSSSSLETAAAATAANLPGEPLLFLYPRWFCAISTTPTVKRVPKGARTYRQWSTLGPLVRQQRRSTFKPSQWFGARCYSSSCVALPRPHFANPILNSGPTVREGNDLTASGDVGAPILDLSSTAVEAGAQCHPGVDSTTPSLQKSTNWNDSNATFEGQQFNHLSRYLFTDVNGRFPAIVRPHLRTDAEVKARKREDQKRWQVVFNNLMELSQESSQALDADEEAIEIPETTIAELLGDIGENKFYMTNMSGCMIHVLPRGIDFDGNHRRIVLTGSPVARRMTIEVLQDLAAETKLKGESDNLQALKIRFAWSSSGQSRVGAKRADTVPTPVTWTLKSFSQFIEHLVSVPMAYSNHRILYKPEERHTRIVCNILCRMFDDPVITPLMSTYPINILISYLNKHGSLPQLWALYNKIEPFMTTRSFNTLLENVALKGDLRLFNNIVNKMRVASVKPNAITWACLLRASRTRTARASIFCAMRDQGMLDNDHYLQSAMPPILSRDYYRMVQTGTTAADFVKYMDSKIGSRWFSKLAAREMVYVSVMFRDKAGIGTILEHCDKLGIKPDNWTSNQILRLFATVKDFVGGIRFFLYAHEHYNFQADHEVLDMLFLLAWNCEAPNTCRVIWWYACLKEGASWTMRSKIKDSLQQNAKAVSNISDSKTPANDTWENIAGKLIVGIDPSALLKIQQDKLFTAWRDAMEANKPDGYSKTNPLKIIDYLNTYTPQGELRRQQCQLVEHIVRSDMNAALRWETTAPFVDMLIDAANIDANKDESDIWGADISVEKVMGIPLKRKRDSVIYKYYSKVSG</sequence>
<dbReference type="EMBL" id="AZGZ01000038">
    <property type="protein sequence ID" value="KZZ87161.1"/>
    <property type="molecule type" value="Genomic_DNA"/>
</dbReference>
<dbReference type="AlphaFoldDB" id="A0A167V7J2"/>
<evidence type="ECO:0000313" key="2">
    <source>
        <dbReference type="Proteomes" id="UP000242877"/>
    </source>
</evidence>
<dbReference type="Gene3D" id="1.25.40.10">
    <property type="entry name" value="Tetratricopeptide repeat domain"/>
    <property type="match status" value="1"/>
</dbReference>
<comment type="caution">
    <text evidence="1">The sequence shown here is derived from an EMBL/GenBank/DDBJ whole genome shotgun (WGS) entry which is preliminary data.</text>
</comment>
<dbReference type="VEuPathDB" id="FungiDB:AAP_05916"/>
<dbReference type="Pfam" id="PF13812">
    <property type="entry name" value="PPR_3"/>
    <property type="match status" value="1"/>
</dbReference>
<reference evidence="1 2" key="1">
    <citation type="journal article" date="2016" name="Genome Biol. Evol.">
        <title>Divergent and convergent evolution of fungal pathogenicity.</title>
        <authorList>
            <person name="Shang Y."/>
            <person name="Xiao G."/>
            <person name="Zheng P."/>
            <person name="Cen K."/>
            <person name="Zhan S."/>
            <person name="Wang C."/>
        </authorList>
    </citation>
    <scope>NUCLEOTIDE SEQUENCE [LARGE SCALE GENOMIC DNA]</scope>
    <source>
        <strain evidence="1 2">ARSEF 7405</strain>
    </source>
</reference>
<dbReference type="GO" id="GO:0003723">
    <property type="term" value="F:RNA binding"/>
    <property type="evidence" value="ECO:0007669"/>
    <property type="project" value="InterPro"/>
</dbReference>
<dbReference type="InterPro" id="IPR036612">
    <property type="entry name" value="KH_dom_type_1_sf"/>
</dbReference>
<evidence type="ECO:0000313" key="1">
    <source>
        <dbReference type="EMBL" id="KZZ87161.1"/>
    </source>
</evidence>
<organism evidence="1 2">
    <name type="scientific">Ascosphaera apis ARSEF 7405</name>
    <dbReference type="NCBI Taxonomy" id="392613"/>
    <lineage>
        <taxon>Eukaryota</taxon>
        <taxon>Fungi</taxon>
        <taxon>Dikarya</taxon>
        <taxon>Ascomycota</taxon>
        <taxon>Pezizomycotina</taxon>
        <taxon>Eurotiomycetes</taxon>
        <taxon>Eurotiomycetidae</taxon>
        <taxon>Onygenales</taxon>
        <taxon>Ascosphaeraceae</taxon>
        <taxon>Ascosphaera</taxon>
    </lineage>
</organism>
<dbReference type="Proteomes" id="UP000242877">
    <property type="component" value="Unassembled WGS sequence"/>
</dbReference>
<gene>
    <name evidence="1" type="ORF">AAP_05916</name>
</gene>
<dbReference type="OrthoDB" id="4206426at2759"/>
<keyword evidence="2" id="KW-1185">Reference proteome</keyword>
<dbReference type="SUPFAM" id="SSF54791">
    <property type="entry name" value="Eukaryotic type KH-domain (KH-domain type I)"/>
    <property type="match status" value="1"/>
</dbReference>
<proteinExistence type="predicted"/>
<protein>
    <recommendedName>
        <fullName evidence="3">Pentatricopeptide repeat protein</fullName>
    </recommendedName>
</protein>
<evidence type="ECO:0008006" key="3">
    <source>
        <dbReference type="Google" id="ProtNLM"/>
    </source>
</evidence>
<accession>A0A167V7J2</accession>